<feature type="region of interest" description="Disordered" evidence="1">
    <location>
        <begin position="417"/>
        <end position="451"/>
    </location>
</feature>
<feature type="chain" id="PRO_5020392517" description="Kelch repeat protein" evidence="3">
    <location>
        <begin position="24"/>
        <end position="549"/>
    </location>
</feature>
<keyword evidence="2" id="KW-0812">Transmembrane</keyword>
<keyword evidence="3" id="KW-0732">Signal</keyword>
<evidence type="ECO:0000256" key="2">
    <source>
        <dbReference type="SAM" id="Phobius"/>
    </source>
</evidence>
<feature type="non-terminal residue" evidence="4">
    <location>
        <position position="1"/>
    </location>
</feature>
<feature type="signal peptide" evidence="3">
    <location>
        <begin position="1"/>
        <end position="23"/>
    </location>
</feature>
<sequence>PIAKWLLFVVASFSLVLQALCTAGDICYILGARNALLNNQLFFMSGYYTYVTYNGQDIAPASSLYSLNMTTDFPSRKNDTGELLPLWYTNDTIYVFAGVGEPTSTLPSYNITSGTWQSVHVAGGDFSFGNTSYAQSVSVPDSGLSFASGGVSPYTGPSMLRFDASDPENLSWTNETSGNGSYGIEVPNLASGALIYLPAGEQGILINFGGYNATAGIDSNSGWPLPSSCAVINVYDIASHTWWAQEASGDMPPDYLCQFCAGAAISPDDGAFHITVYGGFSLLEERSYETVYTLSLPSFTWINATMVSDQTNAEQQVNGTIGRDQQNCQMYNGAQLVVLGGNIRALADSLTDGACSQVFSPVRALDLSTYTWQTSFDPRVSFQVPSVIYNVIGGDANGGATQTEPSSGWADPKLASVMKQRAPRATSTSSPTTTPTSTTTPITTPTPQAPHSNTAAIVGGVVGGLAALAILAGAAWFLWRTLRNRNGRGKEGNGYGHVSAESKSPVEMEGRHLGELHGDDRPLEADTTHVYEMADKRQTEPSELPGMRL</sequence>
<name>A0A4U0XK74_9PEZI</name>
<evidence type="ECO:0000313" key="5">
    <source>
        <dbReference type="Proteomes" id="UP000309340"/>
    </source>
</evidence>
<dbReference type="Proteomes" id="UP000309340">
    <property type="component" value="Unassembled WGS sequence"/>
</dbReference>
<evidence type="ECO:0000256" key="3">
    <source>
        <dbReference type="SAM" id="SignalP"/>
    </source>
</evidence>
<keyword evidence="5" id="KW-1185">Reference proteome</keyword>
<feature type="compositionally biased region" description="Low complexity" evidence="1">
    <location>
        <begin position="426"/>
        <end position="446"/>
    </location>
</feature>
<accession>A0A4U0XK74</accession>
<dbReference type="EMBL" id="NAJQ01000157">
    <property type="protein sequence ID" value="TKA76627.1"/>
    <property type="molecule type" value="Genomic_DNA"/>
</dbReference>
<dbReference type="AlphaFoldDB" id="A0A4U0XK74"/>
<organism evidence="4 5">
    <name type="scientific">Friedmanniomyces simplex</name>
    <dbReference type="NCBI Taxonomy" id="329884"/>
    <lineage>
        <taxon>Eukaryota</taxon>
        <taxon>Fungi</taxon>
        <taxon>Dikarya</taxon>
        <taxon>Ascomycota</taxon>
        <taxon>Pezizomycotina</taxon>
        <taxon>Dothideomycetes</taxon>
        <taxon>Dothideomycetidae</taxon>
        <taxon>Mycosphaerellales</taxon>
        <taxon>Teratosphaeriaceae</taxon>
        <taxon>Friedmanniomyces</taxon>
    </lineage>
</organism>
<feature type="region of interest" description="Disordered" evidence="1">
    <location>
        <begin position="487"/>
        <end position="507"/>
    </location>
</feature>
<dbReference type="OrthoDB" id="10251809at2759"/>
<comment type="caution">
    <text evidence="4">The sequence shown here is derived from an EMBL/GenBank/DDBJ whole genome shotgun (WGS) entry which is preliminary data.</text>
</comment>
<keyword evidence="2" id="KW-1133">Transmembrane helix</keyword>
<reference evidence="4 5" key="1">
    <citation type="submission" date="2017-03" db="EMBL/GenBank/DDBJ databases">
        <title>Genomes of endolithic fungi from Antarctica.</title>
        <authorList>
            <person name="Coleine C."/>
            <person name="Masonjones S."/>
            <person name="Stajich J.E."/>
        </authorList>
    </citation>
    <scope>NUCLEOTIDE SEQUENCE [LARGE SCALE GENOMIC DNA]</scope>
    <source>
        <strain evidence="4 5">CCFEE 5184</strain>
    </source>
</reference>
<keyword evidence="2" id="KW-0472">Membrane</keyword>
<feature type="transmembrane region" description="Helical" evidence="2">
    <location>
        <begin position="455"/>
        <end position="479"/>
    </location>
</feature>
<dbReference type="STRING" id="329884.A0A4U0XK74"/>
<proteinExistence type="predicted"/>
<dbReference type="Gene3D" id="1.20.5.510">
    <property type="entry name" value="Single helix bin"/>
    <property type="match status" value="1"/>
</dbReference>
<dbReference type="InterPro" id="IPR011043">
    <property type="entry name" value="Gal_Oxase/kelch_b-propeller"/>
</dbReference>
<evidence type="ECO:0000313" key="4">
    <source>
        <dbReference type="EMBL" id="TKA76627.1"/>
    </source>
</evidence>
<evidence type="ECO:0000256" key="1">
    <source>
        <dbReference type="SAM" id="MobiDB-lite"/>
    </source>
</evidence>
<evidence type="ECO:0008006" key="6">
    <source>
        <dbReference type="Google" id="ProtNLM"/>
    </source>
</evidence>
<dbReference type="SUPFAM" id="SSF50965">
    <property type="entry name" value="Galactose oxidase, central domain"/>
    <property type="match status" value="1"/>
</dbReference>
<protein>
    <recommendedName>
        <fullName evidence="6">Kelch repeat protein</fullName>
    </recommendedName>
</protein>
<gene>
    <name evidence="4" type="ORF">B0A55_04920</name>
</gene>